<dbReference type="Proteomes" id="UP000612055">
    <property type="component" value="Unassembled WGS sequence"/>
</dbReference>
<keyword evidence="2" id="KW-1185">Reference proteome</keyword>
<sequence>MDAHADPGGRAPPLPLELWLGVFSRLANSLDPPGGVRGPGIVAAVILRAGLTCRGKLQAVGSTLGALSAAVPLRDPGPQCLRRVPSGALPPPELARRPPCDPAWDRYDQLLRGPPDPGHVAMLALLRSACRQRGLPDHGSAAEQSARLRAHYGLPSHRCALPFRLWLARRQERATPTREGLRPELLQKAADLGTRGRGRHWIPACSRPAGACWRRL</sequence>
<accession>A0A836C3B4</accession>
<dbReference type="AlphaFoldDB" id="A0A836C3B4"/>
<organism evidence="1 2">
    <name type="scientific">Edaphochlamys debaryana</name>
    <dbReference type="NCBI Taxonomy" id="47281"/>
    <lineage>
        <taxon>Eukaryota</taxon>
        <taxon>Viridiplantae</taxon>
        <taxon>Chlorophyta</taxon>
        <taxon>core chlorophytes</taxon>
        <taxon>Chlorophyceae</taxon>
        <taxon>CS clade</taxon>
        <taxon>Chlamydomonadales</taxon>
        <taxon>Chlamydomonadales incertae sedis</taxon>
        <taxon>Edaphochlamys</taxon>
    </lineage>
</organism>
<evidence type="ECO:0000313" key="1">
    <source>
        <dbReference type="EMBL" id="KAG2497638.1"/>
    </source>
</evidence>
<evidence type="ECO:0000313" key="2">
    <source>
        <dbReference type="Proteomes" id="UP000612055"/>
    </source>
</evidence>
<gene>
    <name evidence="1" type="ORF">HYH03_004377</name>
</gene>
<dbReference type="OrthoDB" id="543185at2759"/>
<name>A0A836C3B4_9CHLO</name>
<comment type="caution">
    <text evidence="1">The sequence shown here is derived from an EMBL/GenBank/DDBJ whole genome shotgun (WGS) entry which is preliminary data.</text>
</comment>
<dbReference type="EMBL" id="JAEHOE010000013">
    <property type="protein sequence ID" value="KAG2497638.1"/>
    <property type="molecule type" value="Genomic_DNA"/>
</dbReference>
<protein>
    <submittedName>
        <fullName evidence="1">Uncharacterized protein</fullName>
    </submittedName>
</protein>
<proteinExistence type="predicted"/>
<reference evidence="1" key="1">
    <citation type="journal article" date="2020" name="bioRxiv">
        <title>Comparative genomics of Chlamydomonas.</title>
        <authorList>
            <person name="Craig R.J."/>
            <person name="Hasan A.R."/>
            <person name="Ness R.W."/>
            <person name="Keightley P.D."/>
        </authorList>
    </citation>
    <scope>NUCLEOTIDE SEQUENCE</scope>
    <source>
        <strain evidence="1">CCAP 11/70</strain>
    </source>
</reference>